<dbReference type="InParanoid" id="A0A317ZMH8"/>
<dbReference type="PANTHER" id="PTHR42756">
    <property type="entry name" value="TRANSCRIPTIONAL REGULATOR, MARR"/>
    <property type="match status" value="1"/>
</dbReference>
<evidence type="ECO:0000259" key="4">
    <source>
        <dbReference type="PROSITE" id="PS50995"/>
    </source>
</evidence>
<name>A0A317ZMH8_9BACT</name>
<sequence>MTKIYQHSGTHLFLLFWKASHAVMRYDQAGINNAGFSSLTDFAVLEVLLHKGSLPVNTIGEKVLLTSGSITTAVDRLERKGLVKREKSELDRRVVLVHLSESGRELITKAFAEHAANLDQLFEVFNDEERAQFAKLCRKLGGYAEKMTQ</sequence>
<organism evidence="5 6">
    <name type="scientific">Coraliomargarita sinensis</name>
    <dbReference type="NCBI Taxonomy" id="2174842"/>
    <lineage>
        <taxon>Bacteria</taxon>
        <taxon>Pseudomonadati</taxon>
        <taxon>Verrucomicrobiota</taxon>
        <taxon>Opitutia</taxon>
        <taxon>Puniceicoccales</taxon>
        <taxon>Coraliomargaritaceae</taxon>
        <taxon>Coraliomargarita</taxon>
    </lineage>
</organism>
<dbReference type="InterPro" id="IPR036390">
    <property type="entry name" value="WH_DNA-bd_sf"/>
</dbReference>
<dbReference type="PANTHER" id="PTHR42756:SF1">
    <property type="entry name" value="TRANSCRIPTIONAL REPRESSOR OF EMRAB OPERON"/>
    <property type="match status" value="1"/>
</dbReference>
<dbReference type="EMBL" id="QHJQ01000001">
    <property type="protein sequence ID" value="PXA05387.1"/>
    <property type="molecule type" value="Genomic_DNA"/>
</dbReference>
<dbReference type="OrthoDB" id="9799747at2"/>
<accession>A0A317ZMH8</accession>
<keyword evidence="3" id="KW-0804">Transcription</keyword>
<dbReference type="InterPro" id="IPR036388">
    <property type="entry name" value="WH-like_DNA-bd_sf"/>
</dbReference>
<keyword evidence="2" id="KW-0238">DNA-binding</keyword>
<evidence type="ECO:0000256" key="2">
    <source>
        <dbReference type="ARBA" id="ARBA00023125"/>
    </source>
</evidence>
<dbReference type="AlphaFoldDB" id="A0A317ZMH8"/>
<feature type="domain" description="HTH marR-type" evidence="4">
    <location>
        <begin position="9"/>
        <end position="142"/>
    </location>
</feature>
<dbReference type="Pfam" id="PF01047">
    <property type="entry name" value="MarR"/>
    <property type="match status" value="1"/>
</dbReference>
<gene>
    <name evidence="5" type="ORF">DDZ13_00535</name>
</gene>
<dbReference type="RefSeq" id="WP_110129467.1">
    <property type="nucleotide sequence ID" value="NZ_QHJQ01000001.1"/>
</dbReference>
<dbReference type="PRINTS" id="PR00598">
    <property type="entry name" value="HTHMARR"/>
</dbReference>
<dbReference type="SUPFAM" id="SSF46785">
    <property type="entry name" value="Winged helix' DNA-binding domain"/>
    <property type="match status" value="1"/>
</dbReference>
<dbReference type="Gene3D" id="1.10.10.10">
    <property type="entry name" value="Winged helix-like DNA-binding domain superfamily/Winged helix DNA-binding domain"/>
    <property type="match status" value="1"/>
</dbReference>
<dbReference type="PROSITE" id="PS50995">
    <property type="entry name" value="HTH_MARR_2"/>
    <property type="match status" value="1"/>
</dbReference>
<keyword evidence="6" id="KW-1185">Reference proteome</keyword>
<evidence type="ECO:0000313" key="5">
    <source>
        <dbReference type="EMBL" id="PXA05387.1"/>
    </source>
</evidence>
<reference evidence="5 6" key="1">
    <citation type="submission" date="2018-05" db="EMBL/GenBank/DDBJ databases">
        <title>Coraliomargarita sinensis sp. nov., isolated from a marine solar saltern.</title>
        <authorList>
            <person name="Zhou L.Y."/>
        </authorList>
    </citation>
    <scope>NUCLEOTIDE SEQUENCE [LARGE SCALE GENOMIC DNA]</scope>
    <source>
        <strain evidence="5 6">WN38</strain>
    </source>
</reference>
<comment type="caution">
    <text evidence="5">The sequence shown here is derived from an EMBL/GenBank/DDBJ whole genome shotgun (WGS) entry which is preliminary data.</text>
</comment>
<proteinExistence type="predicted"/>
<evidence type="ECO:0000256" key="3">
    <source>
        <dbReference type="ARBA" id="ARBA00023163"/>
    </source>
</evidence>
<dbReference type="SMART" id="SM00347">
    <property type="entry name" value="HTH_MARR"/>
    <property type="match status" value="1"/>
</dbReference>
<dbReference type="Proteomes" id="UP000247099">
    <property type="component" value="Unassembled WGS sequence"/>
</dbReference>
<dbReference type="GO" id="GO:0003700">
    <property type="term" value="F:DNA-binding transcription factor activity"/>
    <property type="evidence" value="ECO:0007669"/>
    <property type="project" value="InterPro"/>
</dbReference>
<protein>
    <submittedName>
        <fullName evidence="5">MarR family transcriptional regulator</fullName>
    </submittedName>
</protein>
<keyword evidence="1" id="KW-0805">Transcription regulation</keyword>
<evidence type="ECO:0000313" key="6">
    <source>
        <dbReference type="Proteomes" id="UP000247099"/>
    </source>
</evidence>
<dbReference type="InterPro" id="IPR000835">
    <property type="entry name" value="HTH_MarR-typ"/>
</dbReference>
<evidence type="ECO:0000256" key="1">
    <source>
        <dbReference type="ARBA" id="ARBA00023015"/>
    </source>
</evidence>
<dbReference type="GO" id="GO:0003677">
    <property type="term" value="F:DNA binding"/>
    <property type="evidence" value="ECO:0007669"/>
    <property type="project" value="UniProtKB-KW"/>
</dbReference>